<reference evidence="2" key="1">
    <citation type="submission" date="2022-07" db="EMBL/GenBank/DDBJ databases">
        <title>Genome Sequence of Xylaria arbuscula.</title>
        <authorList>
            <person name="Buettner E."/>
        </authorList>
    </citation>
    <scope>NUCLEOTIDE SEQUENCE</scope>
    <source>
        <strain evidence="2">VT107</strain>
    </source>
</reference>
<dbReference type="EMBL" id="JANPWZ010000603">
    <property type="protein sequence ID" value="KAJ3574551.1"/>
    <property type="molecule type" value="Genomic_DNA"/>
</dbReference>
<accession>A0A9W8NGK6</accession>
<gene>
    <name evidence="2" type="ORF">NPX13_g4323</name>
</gene>
<dbReference type="VEuPathDB" id="FungiDB:F4678DRAFT_461700"/>
<proteinExistence type="predicted"/>
<evidence type="ECO:0000313" key="2">
    <source>
        <dbReference type="EMBL" id="KAJ3574551.1"/>
    </source>
</evidence>
<evidence type="ECO:0000313" key="3">
    <source>
        <dbReference type="Proteomes" id="UP001148614"/>
    </source>
</evidence>
<dbReference type="PANTHER" id="PTHR39460:SF1">
    <property type="entry name" value="C6 TRANSCRIPTION FACTOR"/>
    <property type="match status" value="1"/>
</dbReference>
<feature type="domain" description="DUF7729" evidence="1">
    <location>
        <begin position="2"/>
        <end position="138"/>
    </location>
</feature>
<evidence type="ECO:0000259" key="1">
    <source>
        <dbReference type="Pfam" id="PF24855"/>
    </source>
</evidence>
<dbReference type="InterPro" id="IPR056146">
    <property type="entry name" value="DUF7729"/>
</dbReference>
<sequence>MCTDYFNDLAKSLIADGNCGKEYDKENALVVQAYQGMKTYNTVYKATCLANEDSQSSEYCFANAITNDTTPSNAYLYYLPFNSTLPTTAAPSCGSCTQQTMAIYQSATSNRKADISNTYLAAAEQINSNCGDNFVNTTLAAAVDSGATGTLNPISSPSAILFSVVIMAISRWIL</sequence>
<organism evidence="2 3">
    <name type="scientific">Xylaria arbuscula</name>
    <dbReference type="NCBI Taxonomy" id="114810"/>
    <lineage>
        <taxon>Eukaryota</taxon>
        <taxon>Fungi</taxon>
        <taxon>Dikarya</taxon>
        <taxon>Ascomycota</taxon>
        <taxon>Pezizomycotina</taxon>
        <taxon>Sordariomycetes</taxon>
        <taxon>Xylariomycetidae</taxon>
        <taxon>Xylariales</taxon>
        <taxon>Xylariaceae</taxon>
        <taxon>Xylaria</taxon>
    </lineage>
</organism>
<comment type="caution">
    <text evidence="2">The sequence shown here is derived from an EMBL/GenBank/DDBJ whole genome shotgun (WGS) entry which is preliminary data.</text>
</comment>
<dbReference type="Pfam" id="PF24855">
    <property type="entry name" value="DUF7729"/>
    <property type="match status" value="1"/>
</dbReference>
<keyword evidence="3" id="KW-1185">Reference proteome</keyword>
<dbReference type="AlphaFoldDB" id="A0A9W8NGK6"/>
<protein>
    <recommendedName>
        <fullName evidence="1">DUF7729 domain-containing protein</fullName>
    </recommendedName>
</protein>
<dbReference type="PANTHER" id="PTHR39460">
    <property type="entry name" value="EXPRESSED PROTEIN"/>
    <property type="match status" value="1"/>
</dbReference>
<dbReference type="Proteomes" id="UP001148614">
    <property type="component" value="Unassembled WGS sequence"/>
</dbReference>
<name>A0A9W8NGK6_9PEZI</name>